<feature type="compositionally biased region" description="Polar residues" evidence="1">
    <location>
        <begin position="68"/>
        <end position="87"/>
    </location>
</feature>
<feature type="region of interest" description="Disordered" evidence="1">
    <location>
        <begin position="1"/>
        <end position="127"/>
    </location>
</feature>
<feature type="compositionally biased region" description="Basic and acidic residues" evidence="1">
    <location>
        <begin position="1"/>
        <end position="10"/>
    </location>
</feature>
<dbReference type="AlphaFoldDB" id="A0A074X4C4"/>
<keyword evidence="3" id="KW-1185">Reference proteome</keyword>
<evidence type="ECO:0000313" key="3">
    <source>
        <dbReference type="Proteomes" id="UP000027730"/>
    </source>
</evidence>
<gene>
    <name evidence="2" type="ORF">M436DRAFT_67127</name>
</gene>
<feature type="compositionally biased region" description="Basic residues" evidence="1">
    <location>
        <begin position="14"/>
        <end position="23"/>
    </location>
</feature>
<sequence length="127" mass="14595">MVKKLLESHTFHQGVRKAHKSWYRLRNGPLQGDEGGTNLERQGPGFGSHLWDEIQTQLGRNKKEDNPLQKSDPTHTTQSHKPTSTQPDQDRTTRSNTNPEPQPANESFLSHFMDELRSQSRGRDKRP</sequence>
<proteinExistence type="predicted"/>
<evidence type="ECO:0000313" key="2">
    <source>
        <dbReference type="EMBL" id="KEQ69461.1"/>
    </source>
</evidence>
<accession>A0A074X4C4</accession>
<reference evidence="2 3" key="1">
    <citation type="journal article" date="2014" name="BMC Genomics">
        <title>Genome sequencing of four Aureobasidium pullulans varieties: biotechnological potential, stress tolerance, and description of new species.</title>
        <authorList>
            <person name="Gostin Ar C."/>
            <person name="Ohm R.A."/>
            <person name="Kogej T."/>
            <person name="Sonjak S."/>
            <person name="Turk M."/>
            <person name="Zajc J."/>
            <person name="Zalar P."/>
            <person name="Grube M."/>
            <person name="Sun H."/>
            <person name="Han J."/>
            <person name="Sharma A."/>
            <person name="Chiniquy J."/>
            <person name="Ngan C.Y."/>
            <person name="Lipzen A."/>
            <person name="Barry K."/>
            <person name="Grigoriev I.V."/>
            <person name="Gunde-Cimerman N."/>
        </authorList>
    </citation>
    <scope>NUCLEOTIDE SEQUENCE [LARGE SCALE GENOMIC DNA]</scope>
    <source>
        <strain evidence="2 3">CBS 147.97</strain>
    </source>
</reference>
<dbReference type="RefSeq" id="XP_013423715.1">
    <property type="nucleotide sequence ID" value="XM_013568261.1"/>
</dbReference>
<protein>
    <submittedName>
        <fullName evidence="2">Uncharacterized protein</fullName>
    </submittedName>
</protein>
<dbReference type="GeneID" id="25414169"/>
<name>A0A074X4C4_9PEZI</name>
<feature type="compositionally biased region" description="Polar residues" evidence="1">
    <location>
        <begin position="94"/>
        <end position="108"/>
    </location>
</feature>
<evidence type="ECO:0000256" key="1">
    <source>
        <dbReference type="SAM" id="MobiDB-lite"/>
    </source>
</evidence>
<dbReference type="Proteomes" id="UP000027730">
    <property type="component" value="Unassembled WGS sequence"/>
</dbReference>
<feature type="compositionally biased region" description="Basic and acidic residues" evidence="1">
    <location>
        <begin position="112"/>
        <end position="127"/>
    </location>
</feature>
<dbReference type="OrthoDB" id="4138121at2759"/>
<dbReference type="HOGENOM" id="CLU_1970100_0_0_1"/>
<dbReference type="EMBL" id="KL584721">
    <property type="protein sequence ID" value="KEQ69461.1"/>
    <property type="molecule type" value="Genomic_DNA"/>
</dbReference>
<organism evidence="2 3">
    <name type="scientific">Aureobasidium namibiae CBS 147.97</name>
    <dbReference type="NCBI Taxonomy" id="1043004"/>
    <lineage>
        <taxon>Eukaryota</taxon>
        <taxon>Fungi</taxon>
        <taxon>Dikarya</taxon>
        <taxon>Ascomycota</taxon>
        <taxon>Pezizomycotina</taxon>
        <taxon>Dothideomycetes</taxon>
        <taxon>Dothideomycetidae</taxon>
        <taxon>Dothideales</taxon>
        <taxon>Saccotheciaceae</taxon>
        <taxon>Aureobasidium</taxon>
    </lineage>
</organism>